<comment type="caution">
    <text evidence="4">The sequence shown here is derived from an EMBL/GenBank/DDBJ whole genome shotgun (WGS) entry which is preliminary data.</text>
</comment>
<keyword evidence="2 3" id="KW-0472">Membrane</keyword>
<reference evidence="4 5" key="1">
    <citation type="submission" date="2021-02" db="EMBL/GenBank/DDBJ databases">
        <title>Plant Genome Project.</title>
        <authorList>
            <person name="Zhang R.-G."/>
        </authorList>
    </citation>
    <scope>NUCLEOTIDE SEQUENCE [LARGE SCALE GENOMIC DNA]</scope>
    <source>
        <tissue evidence="4">Leaves</tissue>
    </source>
</reference>
<feature type="transmembrane region" description="Helical" evidence="3">
    <location>
        <begin position="57"/>
        <end position="82"/>
    </location>
</feature>
<gene>
    <name evidence="4" type="ORF">JRO89_XS09G0010900</name>
</gene>
<dbReference type="PANTHER" id="PTHR31234:SF32">
    <property type="entry name" value="LATE EMBRYOGENESIS ABUNDANT (LEA) HYDROXYPROLINE-RICH GLYCOPROTEIN FAMILY"/>
    <property type="match status" value="1"/>
</dbReference>
<dbReference type="InterPro" id="IPR044839">
    <property type="entry name" value="NDR1-like"/>
</dbReference>
<proteinExistence type="predicted"/>
<evidence type="ECO:0000256" key="1">
    <source>
        <dbReference type="ARBA" id="ARBA00004370"/>
    </source>
</evidence>
<comment type="subcellular location">
    <subcellularLocation>
        <location evidence="1">Membrane</location>
    </subcellularLocation>
</comment>
<dbReference type="PANTHER" id="PTHR31234">
    <property type="entry name" value="LATE EMBRYOGENESIS ABUNDANT (LEA) HYDROXYPROLINE-RICH GLYCOPROTEIN FAMILY"/>
    <property type="match status" value="1"/>
</dbReference>
<dbReference type="EMBL" id="JAFEMO010000009">
    <property type="protein sequence ID" value="KAH7564714.1"/>
    <property type="molecule type" value="Genomic_DNA"/>
</dbReference>
<dbReference type="Proteomes" id="UP000827721">
    <property type="component" value="Unassembled WGS sequence"/>
</dbReference>
<evidence type="ECO:0008006" key="6">
    <source>
        <dbReference type="Google" id="ProtNLM"/>
    </source>
</evidence>
<protein>
    <recommendedName>
        <fullName evidence="6">Late embryogenesis abundant protein LEA-2 subgroup domain-containing protein</fullName>
    </recommendedName>
</protein>
<organism evidence="4 5">
    <name type="scientific">Xanthoceras sorbifolium</name>
    <dbReference type="NCBI Taxonomy" id="99658"/>
    <lineage>
        <taxon>Eukaryota</taxon>
        <taxon>Viridiplantae</taxon>
        <taxon>Streptophyta</taxon>
        <taxon>Embryophyta</taxon>
        <taxon>Tracheophyta</taxon>
        <taxon>Spermatophyta</taxon>
        <taxon>Magnoliopsida</taxon>
        <taxon>eudicotyledons</taxon>
        <taxon>Gunneridae</taxon>
        <taxon>Pentapetalae</taxon>
        <taxon>rosids</taxon>
        <taxon>malvids</taxon>
        <taxon>Sapindales</taxon>
        <taxon>Sapindaceae</taxon>
        <taxon>Xanthoceroideae</taxon>
        <taxon>Xanthoceras</taxon>
    </lineage>
</organism>
<evidence type="ECO:0000256" key="2">
    <source>
        <dbReference type="ARBA" id="ARBA00023136"/>
    </source>
</evidence>
<keyword evidence="5" id="KW-1185">Reference proteome</keyword>
<evidence type="ECO:0000256" key="3">
    <source>
        <dbReference type="SAM" id="Phobius"/>
    </source>
</evidence>
<keyword evidence="3" id="KW-1133">Transmembrane helix</keyword>
<keyword evidence="3" id="KW-0812">Transmembrane</keyword>
<evidence type="ECO:0000313" key="5">
    <source>
        <dbReference type="Proteomes" id="UP000827721"/>
    </source>
</evidence>
<evidence type="ECO:0000313" key="4">
    <source>
        <dbReference type="EMBL" id="KAH7564714.1"/>
    </source>
</evidence>
<name>A0ABQ8HK37_9ROSI</name>
<sequence length="248" mass="27313">MAGLLPNENINVDLPLPPALRRSCSKRNKRVAFCDIPPKQTMSEAMSDRPGRGYRSLWYTCCVWTCLAVFIVLVIALIIGLVSMSLLRATVPAIAVNALSFPQLQISSSSKQKLLTADVNMTFEVTNNNKRAVLNIHPLTIDVSYENLNIGRAKTRGFSLKTQKPYTMNTYTSVVKRNVDDSNTEQFETNIRAKQLVVDIELTGSMGISYGRLTLNGLPMTVKCEGLQQAVFSSGGGPKCKVKLFSFG</sequence>
<accession>A0ABQ8HK37</accession>